<evidence type="ECO:0000313" key="7">
    <source>
        <dbReference type="Proteomes" id="UP000650467"/>
    </source>
</evidence>
<dbReference type="GO" id="GO:0005930">
    <property type="term" value="C:axoneme"/>
    <property type="evidence" value="ECO:0007669"/>
    <property type="project" value="UniProtKB-SubCell"/>
</dbReference>
<feature type="coiled-coil region" evidence="4">
    <location>
        <begin position="249"/>
        <end position="276"/>
    </location>
</feature>
<feature type="coiled-coil region" evidence="4">
    <location>
        <begin position="676"/>
        <end position="781"/>
    </location>
</feature>
<comment type="caution">
    <text evidence="6">The sequence shown here is derived from an EMBL/GenBank/DDBJ whole genome shotgun (WGS) entry which is preliminary data.</text>
</comment>
<keyword evidence="3" id="KW-0677">Repeat</keyword>
<dbReference type="Gene3D" id="3.80.10.10">
    <property type="entry name" value="Ribonuclease Inhibitor"/>
    <property type="match status" value="1"/>
</dbReference>
<evidence type="ECO:0000313" key="6">
    <source>
        <dbReference type="EMBL" id="KAG2430411.1"/>
    </source>
</evidence>
<dbReference type="InterPro" id="IPR050836">
    <property type="entry name" value="SDS22/Internalin_LRR"/>
</dbReference>
<reference evidence="6" key="1">
    <citation type="journal article" date="2020" name="bioRxiv">
        <title>Comparative genomics of Chlamydomonas.</title>
        <authorList>
            <person name="Craig R.J."/>
            <person name="Hasan A.R."/>
            <person name="Ness R.W."/>
            <person name="Keightley P.D."/>
        </authorList>
    </citation>
    <scope>NUCLEOTIDE SEQUENCE</scope>
    <source>
        <strain evidence="6">SAG 7.73</strain>
    </source>
</reference>
<dbReference type="PANTHER" id="PTHR46652:SF3">
    <property type="entry name" value="LEUCINE-RICH REPEAT-CONTAINING PROTEIN 9"/>
    <property type="match status" value="1"/>
</dbReference>
<feature type="coiled-coil region" evidence="4">
    <location>
        <begin position="461"/>
        <end position="580"/>
    </location>
</feature>
<feature type="coiled-coil region" evidence="4">
    <location>
        <begin position="316"/>
        <end position="357"/>
    </location>
</feature>
<gene>
    <name evidence="6" type="ORF">HXX76_009936</name>
</gene>
<accession>A0A835SRC4</accession>
<keyword evidence="2" id="KW-0433">Leucine-rich repeat</keyword>
<proteinExistence type="predicted"/>
<dbReference type="AlphaFoldDB" id="A0A835SRC4"/>
<feature type="compositionally biased region" description="Low complexity" evidence="5">
    <location>
        <begin position="128"/>
        <end position="157"/>
    </location>
</feature>
<feature type="region of interest" description="Disordered" evidence="5">
    <location>
        <begin position="425"/>
        <end position="446"/>
    </location>
</feature>
<organism evidence="6 7">
    <name type="scientific">Chlamydomonas incerta</name>
    <dbReference type="NCBI Taxonomy" id="51695"/>
    <lineage>
        <taxon>Eukaryota</taxon>
        <taxon>Viridiplantae</taxon>
        <taxon>Chlorophyta</taxon>
        <taxon>core chlorophytes</taxon>
        <taxon>Chlorophyceae</taxon>
        <taxon>CS clade</taxon>
        <taxon>Chlamydomonadales</taxon>
        <taxon>Chlamydomonadaceae</taxon>
        <taxon>Chlamydomonas</taxon>
    </lineage>
</organism>
<keyword evidence="4" id="KW-0175">Coiled coil</keyword>
<evidence type="ECO:0000256" key="1">
    <source>
        <dbReference type="ARBA" id="ARBA00004430"/>
    </source>
</evidence>
<keyword evidence="7" id="KW-1185">Reference proteome</keyword>
<dbReference type="InterPro" id="IPR032675">
    <property type="entry name" value="LRR_dom_sf"/>
</dbReference>
<evidence type="ECO:0000256" key="2">
    <source>
        <dbReference type="ARBA" id="ARBA00022614"/>
    </source>
</evidence>
<evidence type="ECO:0000256" key="3">
    <source>
        <dbReference type="ARBA" id="ARBA00022737"/>
    </source>
</evidence>
<dbReference type="EMBL" id="JAEHOC010000027">
    <property type="protein sequence ID" value="KAG2430411.1"/>
    <property type="molecule type" value="Genomic_DNA"/>
</dbReference>
<dbReference type="SMART" id="SM00369">
    <property type="entry name" value="LRR_TYP"/>
    <property type="match status" value="3"/>
</dbReference>
<dbReference type="Proteomes" id="UP000650467">
    <property type="component" value="Unassembled WGS sequence"/>
</dbReference>
<feature type="region of interest" description="Disordered" evidence="5">
    <location>
        <begin position="128"/>
        <end position="231"/>
    </location>
</feature>
<feature type="coiled-coil region" evidence="4">
    <location>
        <begin position="840"/>
        <end position="867"/>
    </location>
</feature>
<feature type="region of interest" description="Disordered" evidence="5">
    <location>
        <begin position="380"/>
        <end position="399"/>
    </location>
</feature>
<dbReference type="InterPro" id="IPR001611">
    <property type="entry name" value="Leu-rich_rpt"/>
</dbReference>
<dbReference type="PANTHER" id="PTHR46652">
    <property type="entry name" value="LEUCINE-RICH REPEAT AND IQ DOMAIN-CONTAINING PROTEIN 1-RELATED"/>
    <property type="match status" value="1"/>
</dbReference>
<sequence>MSSLDLQHNGIAALLDLRPLSALTELRLDHNDLRSLERVQGLSQVTKLSARANAIASLGDDVASLTSLQVLDLADNRLEAGPWVSVLARLPALRELDLRGNPVCTLAGSQALLQAALPGLVVLNGQHVPQQDPAPAPALLQQQQQQRQQQTPQYAGPPAESPSAQDRHGDENTGLLPTLSPEAASREPQGGAATWPAIAGVWPGGGTRLGRYAGQQPADAPSQGAPGSIDNVPPQVQLASDFEALLAEHTRMSRRAASLEASLQAAEDAHMELQQRLHDQVSSFAQQAASAAGQISALVAERDAAVHHADALAAQLVNAQATAAAVAQEAAQLRQAASEAEERERAVQQELAATQELLLSQAQQAAIAARSAINAHAAASEEQQSQCSTSPSRPQAGEAALQALRVSSLQQIVQMQERELVRLSMGGDMAPPPPGSPLASSPARSATARWENLLRPWREQVQALHEQNARQAAEVAEQRQEWAQQLGEMQEQFMSTRTLIEVLEQRLREQRAEKQQLASKARQRQAELESAQQRAAQLEQQLSSREAAAQAVRRQLLTFKAATEQQAAALEARAGELDAHSLRLSFACQRLVFVLSLQAVRARGPGASAPATGALSAGAAAGGGQTTVALSSVTGSVNQMESSRAGVPGCNRPLVEVLQQEVVKMGRDRDVLLKQLAQVEAMHASLASQVAQMRQQVASAVYAAEEVARSTEAAAGVRLSRLAVRLQELNKQVARLRSVKQLDVAAAEAAALERQQLRQQLAQALADNAELRRQLAGMDAEAHAKVAELNAAHEAALAAERKRTADAERLATKAAADCGHLERDLARAREAKAQQDDVRTRRLQTQLRDQELQLRSLRRERNSLLAMLKMHGINSDGAAAAAQASDINQVADTQQPQPTDAAGGGADADGESLLKPMHQHEQRDVNATVLRQSSGGRTGGLISSILRGAYHARQTGRAQAMTSELLDS</sequence>
<feature type="region of interest" description="Disordered" evidence="5">
    <location>
        <begin position="891"/>
        <end position="912"/>
    </location>
</feature>
<evidence type="ECO:0000256" key="5">
    <source>
        <dbReference type="SAM" id="MobiDB-lite"/>
    </source>
</evidence>
<protein>
    <submittedName>
        <fullName evidence="6">Uncharacterized protein</fullName>
    </submittedName>
</protein>
<evidence type="ECO:0000256" key="4">
    <source>
        <dbReference type="SAM" id="Coils"/>
    </source>
</evidence>
<feature type="compositionally biased region" description="Low complexity" evidence="5">
    <location>
        <begin position="437"/>
        <end position="446"/>
    </location>
</feature>
<dbReference type="OrthoDB" id="1517790at2759"/>
<name>A0A835SRC4_CHLIN</name>
<comment type="subcellular location">
    <subcellularLocation>
        <location evidence="1">Cytoplasm</location>
        <location evidence="1">Cytoskeleton</location>
        <location evidence="1">Cilium axoneme</location>
    </subcellularLocation>
</comment>
<dbReference type="SUPFAM" id="SSF52075">
    <property type="entry name" value="Outer arm dynein light chain 1"/>
    <property type="match status" value="1"/>
</dbReference>
<dbReference type="Pfam" id="PF13855">
    <property type="entry name" value="LRR_8"/>
    <property type="match status" value="1"/>
</dbReference>
<dbReference type="PROSITE" id="PS51450">
    <property type="entry name" value="LRR"/>
    <property type="match status" value="1"/>
</dbReference>
<dbReference type="InterPro" id="IPR003591">
    <property type="entry name" value="Leu-rich_rpt_typical-subtyp"/>
</dbReference>